<gene>
    <name evidence="1" type="ORF">ASTO00021_LOCUS1700</name>
</gene>
<evidence type="ECO:0000313" key="1">
    <source>
        <dbReference type="EMBL" id="CAE0431363.1"/>
    </source>
</evidence>
<protein>
    <submittedName>
        <fullName evidence="1">Uncharacterized protein</fullName>
    </submittedName>
</protein>
<sequence length="316" mass="36906">MKQVRNALAELGMPYYYLPLNDKKRYCRNFQDIFKVIIFCETELKSYKDMDAFLFNSWLVLARACRLGEFLLNRTNINFVKLSDEETGYFYQLMNAFSKEDEILEEQLIDWSNVADKKITQQEYQNATSSQKRSHLFQSIDGDFQQTITMFANKFGEKATLITNLLKRLVKRNYIKAKPIGGDQGNKRDSSRVKLASPFSLMKDDLKALVGYLQSYFVQIQPHLGAAGDVTKMKGVDLTRHYQPMYDLLVPIEARFPDNLKMIHRTPRNHIPGDLDFAQYDVKKFAIFSRKLRSIFAKSKQWKLYQENTLSDPNMS</sequence>
<proteinExistence type="predicted"/>
<name>A0A7S3PER9_9STRA</name>
<reference evidence="1" key="1">
    <citation type="submission" date="2021-01" db="EMBL/GenBank/DDBJ databases">
        <authorList>
            <person name="Corre E."/>
            <person name="Pelletier E."/>
            <person name="Niang G."/>
            <person name="Scheremetjew M."/>
            <person name="Finn R."/>
            <person name="Kale V."/>
            <person name="Holt S."/>
            <person name="Cochrane G."/>
            <person name="Meng A."/>
            <person name="Brown T."/>
            <person name="Cohen L."/>
        </authorList>
    </citation>
    <scope>NUCLEOTIDE SEQUENCE</scope>
    <source>
        <strain evidence="1">GSBS06</strain>
    </source>
</reference>
<dbReference type="AlphaFoldDB" id="A0A7S3PER9"/>
<accession>A0A7S3PER9</accession>
<dbReference type="EMBL" id="HBIN01002560">
    <property type="protein sequence ID" value="CAE0431363.1"/>
    <property type="molecule type" value="Transcribed_RNA"/>
</dbReference>
<organism evidence="1">
    <name type="scientific">Aplanochytrium stocchinoi</name>
    <dbReference type="NCBI Taxonomy" id="215587"/>
    <lineage>
        <taxon>Eukaryota</taxon>
        <taxon>Sar</taxon>
        <taxon>Stramenopiles</taxon>
        <taxon>Bigyra</taxon>
        <taxon>Labyrinthulomycetes</taxon>
        <taxon>Thraustochytrida</taxon>
        <taxon>Thraustochytriidae</taxon>
        <taxon>Aplanochytrium</taxon>
    </lineage>
</organism>